<dbReference type="STRING" id="1903952.BIT28_28480"/>
<protein>
    <recommendedName>
        <fullName evidence="3">DUF2884 domain-containing protein</fullName>
    </recommendedName>
</protein>
<organism evidence="1 2">
    <name type="scientific">Photobacterium proteolyticum</name>
    <dbReference type="NCBI Taxonomy" id="1903952"/>
    <lineage>
        <taxon>Bacteria</taxon>
        <taxon>Pseudomonadati</taxon>
        <taxon>Pseudomonadota</taxon>
        <taxon>Gammaproteobacteria</taxon>
        <taxon>Vibrionales</taxon>
        <taxon>Vibrionaceae</taxon>
        <taxon>Photobacterium</taxon>
    </lineage>
</organism>
<comment type="caution">
    <text evidence="1">The sequence shown here is derived from an EMBL/GenBank/DDBJ whole genome shotgun (WGS) entry which is preliminary data.</text>
</comment>
<evidence type="ECO:0008006" key="3">
    <source>
        <dbReference type="Google" id="ProtNLM"/>
    </source>
</evidence>
<dbReference type="EMBL" id="MJIL01000055">
    <property type="protein sequence ID" value="OLQ78558.1"/>
    <property type="molecule type" value="Genomic_DNA"/>
</dbReference>
<proteinExistence type="predicted"/>
<reference evidence="1 2" key="1">
    <citation type="submission" date="2016-09" db="EMBL/GenBank/DDBJ databases">
        <title>Photobacterium proteolyticum sp. nov. a protease producing bacterium isolated from ocean sediments of Laizhou Bay.</title>
        <authorList>
            <person name="Li Y."/>
        </authorList>
    </citation>
    <scope>NUCLEOTIDE SEQUENCE [LARGE SCALE GENOMIC DNA]</scope>
    <source>
        <strain evidence="1 2">13-12</strain>
    </source>
</reference>
<dbReference type="AlphaFoldDB" id="A0A1Q9GTX9"/>
<name>A0A1Q9GTX9_9GAMM</name>
<keyword evidence="2" id="KW-1185">Reference proteome</keyword>
<evidence type="ECO:0000313" key="2">
    <source>
        <dbReference type="Proteomes" id="UP000186905"/>
    </source>
</evidence>
<dbReference type="Proteomes" id="UP000186905">
    <property type="component" value="Unassembled WGS sequence"/>
</dbReference>
<accession>A0A1Q9GTX9</accession>
<gene>
    <name evidence="1" type="ORF">BIT28_28480</name>
</gene>
<sequence>MSGACPDSWGMHMRKSHCYTISPWCIFLGLFVSTAALSAPLCQPQWHNAITLQDSEIRLESGADTFLVKPSGQLYYGVHKVKLNDQQLAVLASYHRMMTDDLPYVLSHSQFIDQELCDRVARRQKKEHEIQSLIPALRQWQSVTLE</sequence>
<evidence type="ECO:0000313" key="1">
    <source>
        <dbReference type="EMBL" id="OLQ78558.1"/>
    </source>
</evidence>